<gene>
    <name evidence="1" type="ORF">A9P98_17955</name>
</gene>
<reference evidence="1 2" key="1">
    <citation type="submission" date="2016-05" db="EMBL/GenBank/DDBJ databases">
        <title>First complete genome of the cyanobacterium Cylindrospermopsis raciborskii CS505, containing a circular chromosome and a single extrachromosomal element.</title>
        <authorList>
            <person name="Fuentes J."/>
            <person name="Tamames J."/>
            <person name="Allen E."/>
            <person name="Plominski A."/>
            <person name="Vasquez M."/>
        </authorList>
    </citation>
    <scope>NUCLEOTIDE SEQUENCE [LARGE SCALE GENOMIC DNA]</scope>
    <source>
        <strain evidence="1 2">CS505</strain>
    </source>
</reference>
<evidence type="ECO:0000313" key="2">
    <source>
        <dbReference type="Proteomes" id="UP000093903"/>
    </source>
</evidence>
<dbReference type="AlphaFoldDB" id="A0A853M888"/>
<accession>A0A853M888</accession>
<evidence type="ECO:0000313" key="1">
    <source>
        <dbReference type="EMBL" id="OBU74762.1"/>
    </source>
</evidence>
<dbReference type="EMBL" id="LYXA01000004">
    <property type="protein sequence ID" value="OBU74762.1"/>
    <property type="molecule type" value="Genomic_DNA"/>
</dbReference>
<organism evidence="1 2">
    <name type="scientific">Cylindrospermopsis raciborskii CS-505</name>
    <dbReference type="NCBI Taxonomy" id="533240"/>
    <lineage>
        <taxon>Bacteria</taxon>
        <taxon>Bacillati</taxon>
        <taxon>Cyanobacteriota</taxon>
        <taxon>Cyanophyceae</taxon>
        <taxon>Nostocales</taxon>
        <taxon>Aphanizomenonaceae</taxon>
        <taxon>Cylindrospermopsis</taxon>
    </lineage>
</organism>
<comment type="caution">
    <text evidence="1">The sequence shown here is derived from an EMBL/GenBank/DDBJ whole genome shotgun (WGS) entry which is preliminary data.</text>
</comment>
<protein>
    <submittedName>
        <fullName evidence="1">Uncharacterized protein</fullName>
    </submittedName>
</protein>
<proteinExistence type="predicted"/>
<dbReference type="RefSeq" id="WP_065180178.1">
    <property type="nucleotide sequence ID" value="NZ_LYXA01000004.1"/>
</dbReference>
<sequence>MKIELIQQLINQKMRLRNYAGFSVLFREFRFKANEALTFKAPGQFWFLEDNIPPQFLITSEMGIYDVLDNRINELQHEHSGTVKMINRSSGVLLLRVVILIPVKRKGHATTRK</sequence>
<name>A0A853M888_9CYAN</name>
<dbReference type="Proteomes" id="UP000093903">
    <property type="component" value="Unassembled WGS sequence"/>
</dbReference>